<name>A0ACC5SXR8_ENSAD</name>
<gene>
    <name evidence="1" type="ORF">J2Z19_003184</name>
</gene>
<evidence type="ECO:0000313" key="1">
    <source>
        <dbReference type="EMBL" id="MBP1873469.1"/>
    </source>
</evidence>
<sequence>MTTKIYIPRDAAALALGADKVAKAIEDLIAARGLDVTIVRNGSRGLHWLEPLVEVETSEGRVAYGPVKARDVASLIDAGLVDGGNHALCLGKTEEIPFLKQQTRLTFARCGVIDPLSLDDYRAHGGLRGLENAISMEPMAIVTQVTESGLRGRGGAGFPTGIKWKTVLEAAGERKYIVCNADEGDSGTFADRMIMEGDPFVLIEGMAVAGLATGATKGFIYTRSEYPHAIATMAQAIEIARRAGVLGQSVLGSGRAFDMEVRTGAGAYVCGEETALLNSLEGKRGIVRAKPPLPAHKGLFDCPTVINNVISLASVPVIMDKGASFYRDFGMGRSRGTIPIQIAGNVKHSGLFETAFGLALGEIIDHIAGGTATGRPVKAVQVGGPLGAYFPRALFDTPFDYEAFAARDGLIGHAGIVVFDDTADMLKQARFAMEFCAIESCGKCTPCRIGSTRGVEVADKIAAGIEPEKNRELLADLCNTMKFGSLCALGGFTPYPVVSAMTHFPDDFKPAPLVEAAE</sequence>
<reference evidence="1" key="1">
    <citation type="submission" date="2021-03" db="EMBL/GenBank/DDBJ databases">
        <title>Genomic Encyclopedia of Type Strains, Phase IV (KMG-IV): sequencing the most valuable type-strain genomes for metagenomic binning, comparative biology and taxonomic classification.</title>
        <authorList>
            <person name="Goeker M."/>
        </authorList>
    </citation>
    <scope>NUCLEOTIDE SEQUENCE</scope>
    <source>
        <strain evidence="1">DSM 18131</strain>
    </source>
</reference>
<organism evidence="1 2">
    <name type="scientific">Ensifer adhaerens</name>
    <name type="common">Sinorhizobium morelense</name>
    <dbReference type="NCBI Taxonomy" id="106592"/>
    <lineage>
        <taxon>Bacteria</taxon>
        <taxon>Pseudomonadati</taxon>
        <taxon>Pseudomonadota</taxon>
        <taxon>Alphaproteobacteria</taxon>
        <taxon>Hyphomicrobiales</taxon>
        <taxon>Rhizobiaceae</taxon>
        <taxon>Sinorhizobium/Ensifer group</taxon>
        <taxon>Ensifer</taxon>
    </lineage>
</organism>
<comment type="caution">
    <text evidence="1">The sequence shown here is derived from an EMBL/GenBank/DDBJ whole genome shotgun (WGS) entry which is preliminary data.</text>
</comment>
<proteinExistence type="predicted"/>
<keyword evidence="2" id="KW-1185">Reference proteome</keyword>
<evidence type="ECO:0000313" key="2">
    <source>
        <dbReference type="Proteomes" id="UP000823773"/>
    </source>
</evidence>
<dbReference type="EMBL" id="JAGGJR010000004">
    <property type="protein sequence ID" value="MBP1873469.1"/>
    <property type="molecule type" value="Genomic_DNA"/>
</dbReference>
<protein>
    <submittedName>
        <fullName evidence="1">Formate dehydrogenase iron-sulfur subunit</fullName>
    </submittedName>
</protein>
<dbReference type="Proteomes" id="UP000823773">
    <property type="component" value="Unassembled WGS sequence"/>
</dbReference>
<accession>A0ACC5SXR8</accession>